<dbReference type="Proteomes" id="UP000237797">
    <property type="component" value="Unassembled WGS sequence"/>
</dbReference>
<feature type="chain" id="PRO_5038434136" evidence="1">
    <location>
        <begin position="24"/>
        <end position="604"/>
    </location>
</feature>
<organism evidence="2 3">
    <name type="scientific">Planifilum fimeticola</name>
    <dbReference type="NCBI Taxonomy" id="201975"/>
    <lineage>
        <taxon>Bacteria</taxon>
        <taxon>Bacillati</taxon>
        <taxon>Bacillota</taxon>
        <taxon>Bacilli</taxon>
        <taxon>Bacillales</taxon>
        <taxon>Thermoactinomycetaceae</taxon>
        <taxon>Planifilum</taxon>
    </lineage>
</organism>
<reference evidence="2 3" key="1">
    <citation type="submission" date="2018-03" db="EMBL/GenBank/DDBJ databases">
        <title>Genomic Encyclopedia of Archaeal and Bacterial Type Strains, Phase II (KMG-II): from individual species to whole genera.</title>
        <authorList>
            <person name="Goeker M."/>
        </authorList>
    </citation>
    <scope>NUCLEOTIDE SEQUENCE [LARGE SCALE GENOMIC DNA]</scope>
    <source>
        <strain evidence="2 3">DSM 44946</strain>
    </source>
</reference>
<dbReference type="RefSeq" id="WP_106346384.1">
    <property type="nucleotide sequence ID" value="NZ_PVNE01000030.1"/>
</dbReference>
<sequence length="604" mass="66882">MSLKRTGGMFLALLLLVSTPVTLTMAHGAQSSGKGSYSGKSEVVYATLEADGDQKEIYVVNKFSVDRPGKIIDYGPYTRVENLTDLTEMEVDGQRVGFVTSKDLFYYQGTLKDRPLPWDIDVSYRLNGKNLPPEQLLGKDGKLEIRIHTRANEKAGENPFFENYMLQISLTLDPEIYENVEAKDGTIAEAGKNQQVTFTVMPGKEASFVVRAEVRDLEMESIQITGIPPGLSVDIPDADGMMDGMRSLSDAVQGIDAGISELNKGMAELHQGVEGLYGGSKKYKQGIRELEQGSAELIEGSKSIRDALKKLSRSLGGDADQIDVGQLKELQKRLADMAGGLKQTENSLTALQDQYTKAYHALDRSIAAIPAQDISEEDIRQLKASGADPRVVDQLVQTYTAARAAKDAYTAVKGSFQAVNPTLKEVARSVREMSIYIEIIADRLDNSLNQTHLDESMKKLQQGLQSLSEQYGAFHSGLVDYTRGVARLSQNYGRLHTGIAEMKDGTRQFQTGMHELHQGTSKLARSTRNLPDQMQSEIDQMVSEYDRSDFDPVSFVSSKNKKVKSVQFVLKTESIKKEEDKPKSGPKEEENKGFWSRLLDLFKS</sequence>
<evidence type="ECO:0000313" key="2">
    <source>
        <dbReference type="EMBL" id="PRX39084.1"/>
    </source>
</evidence>
<gene>
    <name evidence="2" type="ORF">CLV97_13024</name>
</gene>
<dbReference type="GO" id="GO:0016192">
    <property type="term" value="P:vesicle-mediated transport"/>
    <property type="evidence" value="ECO:0007669"/>
    <property type="project" value="InterPro"/>
</dbReference>
<feature type="signal peptide" evidence="1">
    <location>
        <begin position="1"/>
        <end position="23"/>
    </location>
</feature>
<proteinExistence type="predicted"/>
<keyword evidence="3" id="KW-1185">Reference proteome</keyword>
<dbReference type="InterPro" id="IPR010989">
    <property type="entry name" value="SNARE"/>
</dbReference>
<comment type="caution">
    <text evidence="2">The sequence shown here is derived from an EMBL/GenBank/DDBJ whole genome shotgun (WGS) entry which is preliminary data.</text>
</comment>
<dbReference type="AlphaFoldDB" id="A0A2T0LBM4"/>
<protein>
    <submittedName>
        <fullName evidence="2">Putative phage infection (PIP) family protein YhgE</fullName>
    </submittedName>
</protein>
<dbReference type="GO" id="GO:0016020">
    <property type="term" value="C:membrane"/>
    <property type="evidence" value="ECO:0007669"/>
    <property type="project" value="InterPro"/>
</dbReference>
<keyword evidence="1" id="KW-0732">Signal</keyword>
<evidence type="ECO:0000256" key="1">
    <source>
        <dbReference type="SAM" id="SignalP"/>
    </source>
</evidence>
<dbReference type="Gene3D" id="1.20.58.70">
    <property type="match status" value="1"/>
</dbReference>
<dbReference type="EMBL" id="PVNE01000030">
    <property type="protein sequence ID" value="PRX39084.1"/>
    <property type="molecule type" value="Genomic_DNA"/>
</dbReference>
<dbReference type="SUPFAM" id="SSF47661">
    <property type="entry name" value="t-snare proteins"/>
    <property type="match status" value="1"/>
</dbReference>
<name>A0A2T0LBM4_9BACL</name>
<accession>A0A2T0LBM4</accession>
<evidence type="ECO:0000313" key="3">
    <source>
        <dbReference type="Proteomes" id="UP000237797"/>
    </source>
</evidence>
<dbReference type="OrthoDB" id="9815841at2"/>